<evidence type="ECO:0000256" key="6">
    <source>
        <dbReference type="ARBA" id="ARBA00023015"/>
    </source>
</evidence>
<dbReference type="GO" id="GO:0006352">
    <property type="term" value="P:DNA-templated transcription initiation"/>
    <property type="evidence" value="ECO:0007669"/>
    <property type="project" value="InterPro"/>
</dbReference>
<feature type="domain" description="RNA polymerase sigma factor 54 core-binding" evidence="13">
    <location>
        <begin position="107"/>
        <end position="308"/>
    </location>
</feature>
<dbReference type="InterPro" id="IPR038709">
    <property type="entry name" value="RpoN_core-bd_sf"/>
</dbReference>
<reference evidence="14 15" key="1">
    <citation type="journal article" date="2012" name="J. Bacteriol.">
        <title>Genome sequence of an alkane-degrading bacterium, Alcanivorax pacificus type strain W11-5, isolated from deep sea sediment.</title>
        <authorList>
            <person name="Lai Q."/>
            <person name="Shao Z."/>
        </authorList>
    </citation>
    <scope>NUCLEOTIDE SEQUENCE [LARGE SCALE GENOMIC DNA]</scope>
    <source>
        <strain evidence="14 15">W11-5</strain>
    </source>
</reference>
<dbReference type="Gene3D" id="1.10.10.1330">
    <property type="entry name" value="RNA polymerase sigma-54 factor, core-binding domain"/>
    <property type="match status" value="1"/>
</dbReference>
<feature type="domain" description="RNA polymerase sigma factor 54 DNA-binding" evidence="12">
    <location>
        <begin position="322"/>
        <end position="480"/>
    </location>
</feature>
<dbReference type="Pfam" id="PF04552">
    <property type="entry name" value="Sigma54_DBD"/>
    <property type="match status" value="1"/>
</dbReference>
<dbReference type="PROSITE" id="PS50044">
    <property type="entry name" value="SIGMA54_3"/>
    <property type="match status" value="1"/>
</dbReference>
<proteinExistence type="inferred from homology"/>
<evidence type="ECO:0000256" key="11">
    <source>
        <dbReference type="SAM" id="MobiDB-lite"/>
    </source>
</evidence>
<dbReference type="NCBIfam" id="NF009118">
    <property type="entry name" value="PRK12469.1"/>
    <property type="match status" value="1"/>
</dbReference>
<dbReference type="GO" id="GO:0003677">
    <property type="term" value="F:DNA binding"/>
    <property type="evidence" value="ECO:0007669"/>
    <property type="project" value="UniProtKB-KW"/>
</dbReference>
<dbReference type="STRING" id="391936.S7S_04550"/>
<feature type="region of interest" description="Disordered" evidence="11">
    <location>
        <begin position="42"/>
        <end position="104"/>
    </location>
</feature>
<dbReference type="HOGENOM" id="CLU_020569_0_1_6"/>
<evidence type="ECO:0000256" key="9">
    <source>
        <dbReference type="ARBA" id="ARBA00023163"/>
    </source>
</evidence>
<keyword evidence="6 10" id="KW-0805">Transcription regulation</keyword>
<dbReference type="RefSeq" id="WP_008738295.1">
    <property type="nucleotide sequence ID" value="NZ_CP004387.1"/>
</dbReference>
<feature type="compositionally biased region" description="Acidic residues" evidence="11">
    <location>
        <begin position="48"/>
        <end position="74"/>
    </location>
</feature>
<name>A0A0B4XLU1_9GAMM</name>
<evidence type="ECO:0000256" key="4">
    <source>
        <dbReference type="ARBA" id="ARBA00022679"/>
    </source>
</evidence>
<dbReference type="Pfam" id="PF00309">
    <property type="entry name" value="Sigma54_AID"/>
    <property type="match status" value="1"/>
</dbReference>
<evidence type="ECO:0000256" key="2">
    <source>
        <dbReference type="ARBA" id="ARBA00019942"/>
    </source>
</evidence>
<organism evidence="14 15">
    <name type="scientific">Isoalcanivorax pacificus W11-5</name>
    <dbReference type="NCBI Taxonomy" id="391936"/>
    <lineage>
        <taxon>Bacteria</taxon>
        <taxon>Pseudomonadati</taxon>
        <taxon>Pseudomonadota</taxon>
        <taxon>Gammaproteobacteria</taxon>
        <taxon>Oceanospirillales</taxon>
        <taxon>Alcanivoracaceae</taxon>
        <taxon>Isoalcanivorax</taxon>
    </lineage>
</organism>
<keyword evidence="5 10" id="KW-0548">Nucleotidyltransferase</keyword>
<dbReference type="AlphaFoldDB" id="A0A0B4XLU1"/>
<dbReference type="GO" id="GO:0001216">
    <property type="term" value="F:DNA-binding transcription activator activity"/>
    <property type="evidence" value="ECO:0007669"/>
    <property type="project" value="InterPro"/>
</dbReference>
<evidence type="ECO:0000259" key="13">
    <source>
        <dbReference type="Pfam" id="PF04963"/>
    </source>
</evidence>
<evidence type="ECO:0000256" key="5">
    <source>
        <dbReference type="ARBA" id="ARBA00022695"/>
    </source>
</evidence>
<dbReference type="PANTHER" id="PTHR32248">
    <property type="entry name" value="RNA POLYMERASE SIGMA-54 FACTOR"/>
    <property type="match status" value="1"/>
</dbReference>
<dbReference type="PANTHER" id="PTHR32248:SF4">
    <property type="entry name" value="RNA POLYMERASE SIGMA-54 FACTOR"/>
    <property type="match status" value="1"/>
</dbReference>
<comment type="similarity">
    <text evidence="1 10">Belongs to the sigma-54 factor family.</text>
</comment>
<keyword evidence="15" id="KW-1185">Reference proteome</keyword>
<evidence type="ECO:0000256" key="10">
    <source>
        <dbReference type="PIRNR" id="PIRNR000774"/>
    </source>
</evidence>
<keyword evidence="8 10" id="KW-0238">DNA-binding</keyword>
<dbReference type="OrthoDB" id="9814402at2"/>
<dbReference type="NCBIfam" id="TIGR02395">
    <property type="entry name" value="rpoN_sigma"/>
    <property type="match status" value="1"/>
</dbReference>
<keyword evidence="9 10" id="KW-0804">Transcription</keyword>
<gene>
    <name evidence="14" type="ORF">S7S_04550</name>
</gene>
<evidence type="ECO:0000313" key="14">
    <source>
        <dbReference type="EMBL" id="AJD47332.1"/>
    </source>
</evidence>
<dbReference type="InterPro" id="IPR007046">
    <property type="entry name" value="RNA_pol_sigma_54_core-bd"/>
</dbReference>
<evidence type="ECO:0000313" key="15">
    <source>
        <dbReference type="Proteomes" id="UP000006764"/>
    </source>
</evidence>
<keyword evidence="7 10" id="KW-0731">Sigma factor</keyword>
<evidence type="ECO:0000256" key="1">
    <source>
        <dbReference type="ARBA" id="ARBA00008798"/>
    </source>
</evidence>
<dbReference type="PIRSF" id="PIRSF000774">
    <property type="entry name" value="RpoN"/>
    <property type="match status" value="1"/>
</dbReference>
<dbReference type="GO" id="GO:0016779">
    <property type="term" value="F:nucleotidyltransferase activity"/>
    <property type="evidence" value="ECO:0007669"/>
    <property type="project" value="UniProtKB-KW"/>
</dbReference>
<sequence length="482" mass="54354">MKPGLQIQIGQHLTMTPQLQQAIRLLQLSTLDLRQEIQEAVDTNPLLELEENDPYDQDTSDDTELAEVTGEDPETLAQLDSEVDTDWEDPYTESSGAGASDDDMDAWEERTAGTTSLDEHLLWQLNLAVISDADRAIAYAIIESLDDRGYLTSTLEDIAEATRQMLGDDAPDDSFPEEDEVIAVLHRVQQFDPPGVAARDLAECLAIQLRQLPEDTLWREQALTLTRHLPLLESREFATLRRHLAVNEDEMIEVIRLLRSLNPHPGDSISSGERDYIVPDVIVRRRGRRWLVELNGEALPKVRLNSHYASLAGKSQREEDNSYLRAQLQEARWFLKSLQSRNETLLKVASRIVEVQQGFFEYGEEAMKPLVLADIASAVEMHESTISRVTSQKYMFTPRGMFELKFFFSSHVGTDGGGECSSTAIRAIIKKLIAAESPRKPLSDSRLASLLNEQGIQVARRTVAKYREAMRIPASSERKRLV</sequence>
<keyword evidence="3 10" id="KW-0240">DNA-directed RNA polymerase</keyword>
<dbReference type="GO" id="GO:0000428">
    <property type="term" value="C:DNA-directed RNA polymerase complex"/>
    <property type="evidence" value="ECO:0007669"/>
    <property type="project" value="UniProtKB-KW"/>
</dbReference>
<dbReference type="PROSITE" id="PS00717">
    <property type="entry name" value="SIGMA54_1"/>
    <property type="match status" value="1"/>
</dbReference>
<dbReference type="KEGG" id="apac:S7S_04550"/>
<dbReference type="FunFam" id="1.10.10.60:FF:000045">
    <property type="entry name" value="RNA polymerase sigma-54 factor"/>
    <property type="match status" value="1"/>
</dbReference>
<dbReference type="Pfam" id="PF04963">
    <property type="entry name" value="Sigma54_CBD"/>
    <property type="match status" value="1"/>
</dbReference>
<dbReference type="Gene3D" id="1.10.10.60">
    <property type="entry name" value="Homeodomain-like"/>
    <property type="match status" value="1"/>
</dbReference>
<protein>
    <recommendedName>
        <fullName evidence="2 10">RNA polymerase sigma-54 factor</fullName>
    </recommendedName>
</protein>
<feature type="compositionally biased region" description="Acidic residues" evidence="11">
    <location>
        <begin position="81"/>
        <end position="91"/>
    </location>
</feature>
<dbReference type="GO" id="GO:0016987">
    <property type="term" value="F:sigma factor activity"/>
    <property type="evidence" value="ECO:0007669"/>
    <property type="project" value="UniProtKB-KW"/>
</dbReference>
<evidence type="ECO:0000256" key="8">
    <source>
        <dbReference type="ARBA" id="ARBA00023125"/>
    </source>
</evidence>
<evidence type="ECO:0000259" key="12">
    <source>
        <dbReference type="Pfam" id="PF04552"/>
    </source>
</evidence>
<dbReference type="Proteomes" id="UP000006764">
    <property type="component" value="Chromosome"/>
</dbReference>
<dbReference type="PROSITE" id="PS00718">
    <property type="entry name" value="SIGMA54_2"/>
    <property type="match status" value="1"/>
</dbReference>
<dbReference type="PRINTS" id="PR00045">
    <property type="entry name" value="SIGMA54FCT"/>
</dbReference>
<dbReference type="EMBL" id="CP004387">
    <property type="protein sequence ID" value="AJD47332.1"/>
    <property type="molecule type" value="Genomic_DNA"/>
</dbReference>
<dbReference type="InterPro" id="IPR000394">
    <property type="entry name" value="RNA_pol_sigma_54"/>
</dbReference>
<evidence type="ECO:0000256" key="3">
    <source>
        <dbReference type="ARBA" id="ARBA00022478"/>
    </source>
</evidence>
<keyword evidence="4 10" id="KW-0808">Transferase</keyword>
<dbReference type="NCBIfam" id="NF004595">
    <property type="entry name" value="PRK05932.1-2"/>
    <property type="match status" value="1"/>
</dbReference>
<dbReference type="InterPro" id="IPR007634">
    <property type="entry name" value="RNA_pol_sigma_54_DNA-bd"/>
</dbReference>
<comment type="function">
    <text evidence="10">Sigma factors are initiation factors that promote the attachment of RNA polymerase to specific initiation sites and are then released.</text>
</comment>
<evidence type="ECO:0000256" key="7">
    <source>
        <dbReference type="ARBA" id="ARBA00023082"/>
    </source>
</evidence>
<accession>A0A0B4XLU1</accession>